<accession>A0ACC2V8K8</accession>
<comment type="caution">
    <text evidence="1">The sequence shown here is derived from an EMBL/GenBank/DDBJ whole genome shotgun (WGS) entry which is preliminary data.</text>
</comment>
<keyword evidence="2" id="KW-1185">Reference proteome</keyword>
<proteinExistence type="predicted"/>
<evidence type="ECO:0000313" key="1">
    <source>
        <dbReference type="EMBL" id="KAJ9095458.1"/>
    </source>
</evidence>
<protein>
    <submittedName>
        <fullName evidence="1">Uncharacterized protein</fullName>
    </submittedName>
</protein>
<evidence type="ECO:0000313" key="2">
    <source>
        <dbReference type="Proteomes" id="UP001241377"/>
    </source>
</evidence>
<name>A0ACC2V8K8_9TREE</name>
<gene>
    <name evidence="1" type="ORF">QFC19_007568</name>
</gene>
<sequence length="594" mass="67718">MAEPTLLLHRDKEEIPPKAATEIDANPIDNKIHDTHEHHDLGSTTDNKSHLHSYRHVFHNTHTYHPASGSSDQLMSMQFMHKPKRSNTLLEKSVDPTRANSIWNSKSHEPGDREESSDATSQSPEPANSPIHTDTLDEIVDEEVPTPQTIGYKLVRKKSGELVKPSLKEPGYFDSNVKRSKSLPTTPTYKLVHFGGDNHVRYFKKRDVPSAISASNSPALDGIDALLQEVQLDDDDDDNEDEEFRLGPAPQFNLNPAAITKYPNPHHQPLIEWELKLLNFGNISYDTKIHQQASPVFLERVFISVDRKYLLGHIAVKNISFEKHVTIRYTLDDWCTIIEIPTTYSPDRPNVLKQNDYDRFTFKVSLENLFNSFRIRDNNDSSLKEQENKYSLCVRYTTDDKEFWDNNNTMNYDLKLTKKLKNQSNSKIQEHSKRPRYSSSYLKRRLSDSKLEVTSPQLESSTNSFYQNDNSSSDVNDFVKNDFYMSSPMFTSLSSHSENKFKHSPDSLFSPPINTHTSQSPLPQPAPMFLKSNSDSHERFTGQAGSSLLDSKSYRDFLENYCFFSSKEQDGTSESNTEKGSGSPTFTVSSLLGT</sequence>
<organism evidence="1 2">
    <name type="scientific">Naganishia cerealis</name>
    <dbReference type="NCBI Taxonomy" id="610337"/>
    <lineage>
        <taxon>Eukaryota</taxon>
        <taxon>Fungi</taxon>
        <taxon>Dikarya</taxon>
        <taxon>Basidiomycota</taxon>
        <taxon>Agaricomycotina</taxon>
        <taxon>Tremellomycetes</taxon>
        <taxon>Filobasidiales</taxon>
        <taxon>Filobasidiaceae</taxon>
        <taxon>Naganishia</taxon>
    </lineage>
</organism>
<dbReference type="Proteomes" id="UP001241377">
    <property type="component" value="Unassembled WGS sequence"/>
</dbReference>
<dbReference type="EMBL" id="JASBWR010000101">
    <property type="protein sequence ID" value="KAJ9095458.1"/>
    <property type="molecule type" value="Genomic_DNA"/>
</dbReference>
<reference evidence="1" key="1">
    <citation type="submission" date="2023-04" db="EMBL/GenBank/DDBJ databases">
        <title>Draft Genome sequencing of Naganishia species isolated from polar environments using Oxford Nanopore Technology.</title>
        <authorList>
            <person name="Leo P."/>
            <person name="Venkateswaran K."/>
        </authorList>
    </citation>
    <scope>NUCLEOTIDE SEQUENCE</scope>
    <source>
        <strain evidence="1">MNA-CCFEE 5261</strain>
    </source>
</reference>